<evidence type="ECO:0000313" key="3">
    <source>
        <dbReference type="Proteomes" id="UP001227543"/>
    </source>
</evidence>
<dbReference type="Proteomes" id="UP001227543">
    <property type="component" value="Unassembled WGS sequence"/>
</dbReference>
<accession>A0ABQ9RMP3</accession>
<dbReference type="EMBL" id="MLFU01000006">
    <property type="protein sequence ID" value="KAK1507760.1"/>
    <property type="molecule type" value="Genomic_DNA"/>
</dbReference>
<keyword evidence="3" id="KW-1185">Reference proteome</keyword>
<reference evidence="2 3" key="1">
    <citation type="submission" date="2016-10" db="EMBL/GenBank/DDBJ databases">
        <title>The genome sequence of Colletotrichum fioriniae PJ7.</title>
        <authorList>
            <person name="Baroncelli R."/>
        </authorList>
    </citation>
    <scope>NUCLEOTIDE SEQUENCE [LARGE SCALE GENOMIC DNA]</scope>
    <source>
        <strain evidence="2 3">Tom-12</strain>
    </source>
</reference>
<comment type="caution">
    <text evidence="2">The sequence shown here is derived from an EMBL/GenBank/DDBJ whole genome shotgun (WGS) entry which is preliminary data.</text>
</comment>
<gene>
    <name evidence="2" type="ORF">CTAM01_02872</name>
</gene>
<dbReference type="RefSeq" id="XP_060386713.1">
    <property type="nucleotide sequence ID" value="XM_060518910.1"/>
</dbReference>
<protein>
    <submittedName>
        <fullName evidence="2">Uncharacterized protein</fullName>
    </submittedName>
</protein>
<feature type="region of interest" description="Disordered" evidence="1">
    <location>
        <begin position="202"/>
        <end position="222"/>
    </location>
</feature>
<dbReference type="GeneID" id="85403148"/>
<feature type="region of interest" description="Disordered" evidence="1">
    <location>
        <begin position="104"/>
        <end position="151"/>
    </location>
</feature>
<evidence type="ECO:0000256" key="1">
    <source>
        <dbReference type="SAM" id="MobiDB-lite"/>
    </source>
</evidence>
<proteinExistence type="predicted"/>
<feature type="compositionally biased region" description="Polar residues" evidence="1">
    <location>
        <begin position="129"/>
        <end position="139"/>
    </location>
</feature>
<sequence>MMRSGTWSLALSDVGRERFAVQSLDQTSARFRVGYQVSRVQIFQGSKKGDAVVNQRRNGFGQQTPDRSFVAASGVSGMPRSHEGALSGSLGAAISIRASDGLAGNAKWPAKRPSHGTSSERATKPLPSLPSSARRQTLEQPAKKSLPVRDATLPRAPRCTKSVVCTYEADRLAKDPHLKSVMHAPRYSPASYGFPRPHATRACPENSELSPASCLQSRSCGL</sequence>
<feature type="compositionally biased region" description="Polar residues" evidence="1">
    <location>
        <begin position="207"/>
        <end position="222"/>
    </location>
</feature>
<organism evidence="2 3">
    <name type="scientific">Colletotrichum tamarilloi</name>
    <dbReference type="NCBI Taxonomy" id="1209934"/>
    <lineage>
        <taxon>Eukaryota</taxon>
        <taxon>Fungi</taxon>
        <taxon>Dikarya</taxon>
        <taxon>Ascomycota</taxon>
        <taxon>Pezizomycotina</taxon>
        <taxon>Sordariomycetes</taxon>
        <taxon>Hypocreomycetidae</taxon>
        <taxon>Glomerellales</taxon>
        <taxon>Glomerellaceae</taxon>
        <taxon>Colletotrichum</taxon>
        <taxon>Colletotrichum acutatum species complex</taxon>
    </lineage>
</organism>
<name>A0ABQ9RMP3_9PEZI</name>
<evidence type="ECO:0000313" key="2">
    <source>
        <dbReference type="EMBL" id="KAK1507760.1"/>
    </source>
</evidence>